<reference evidence="2 3" key="1">
    <citation type="submission" date="2017-09" db="EMBL/GenBank/DDBJ databases">
        <title>Depth-based differentiation of microbial function through sediment-hosted aquifers and enrichment of novel symbionts in the deep terrestrial subsurface.</title>
        <authorList>
            <person name="Probst A.J."/>
            <person name="Ladd B."/>
            <person name="Jarett J.K."/>
            <person name="Geller-Mcgrath D.E."/>
            <person name="Sieber C.M."/>
            <person name="Emerson J.B."/>
            <person name="Anantharaman K."/>
            <person name="Thomas B.C."/>
            <person name="Malmstrom R."/>
            <person name="Stieglmeier M."/>
            <person name="Klingl A."/>
            <person name="Woyke T."/>
            <person name="Ryan C.M."/>
            <person name="Banfield J.F."/>
        </authorList>
    </citation>
    <scope>NUCLEOTIDE SEQUENCE [LARGE SCALE GENOMIC DNA]</scope>
    <source>
        <strain evidence="2">CG23_combo_of_CG06-09_8_20_14_all_48_7</strain>
    </source>
</reference>
<dbReference type="Pfam" id="PF08241">
    <property type="entry name" value="Methyltransf_11"/>
    <property type="match status" value="1"/>
</dbReference>
<organism evidence="2 3">
    <name type="scientific">bacterium (Candidatus Ratteibacteria) CG23_combo_of_CG06-09_8_20_14_all_48_7</name>
    <dbReference type="NCBI Taxonomy" id="2014292"/>
    <lineage>
        <taxon>Bacteria</taxon>
        <taxon>Candidatus Ratteibacteria</taxon>
    </lineage>
</organism>
<evidence type="ECO:0000259" key="1">
    <source>
        <dbReference type="Pfam" id="PF08241"/>
    </source>
</evidence>
<dbReference type="Gene3D" id="3.40.50.150">
    <property type="entry name" value="Vaccinia Virus protein VP39"/>
    <property type="match status" value="1"/>
</dbReference>
<name>A0A2G9YAU2_9BACT</name>
<dbReference type="Proteomes" id="UP000230392">
    <property type="component" value="Unassembled WGS sequence"/>
</dbReference>
<protein>
    <recommendedName>
        <fullName evidence="1">Methyltransferase type 11 domain-containing protein</fullName>
    </recommendedName>
</protein>
<feature type="domain" description="Methyltransferase type 11" evidence="1">
    <location>
        <begin position="87"/>
        <end position="179"/>
    </location>
</feature>
<dbReference type="EMBL" id="PCRF01000138">
    <property type="protein sequence ID" value="PIP16337.1"/>
    <property type="molecule type" value="Genomic_DNA"/>
</dbReference>
<dbReference type="CDD" id="cd02440">
    <property type="entry name" value="AdoMet_MTases"/>
    <property type="match status" value="1"/>
</dbReference>
<dbReference type="PANTHER" id="PTHR43861">
    <property type="entry name" value="TRANS-ACONITATE 2-METHYLTRANSFERASE-RELATED"/>
    <property type="match status" value="1"/>
</dbReference>
<dbReference type="AlphaFoldDB" id="A0A2G9YAU2"/>
<dbReference type="SUPFAM" id="SSF53335">
    <property type="entry name" value="S-adenosyl-L-methionine-dependent methyltransferases"/>
    <property type="match status" value="1"/>
</dbReference>
<sequence length="314" mass="35932">MLVIPACIRQESSRFPLTARGNTGPLSLEWERASKGITMRRDALRQTVERFGFEWTRYQAEMADEDRRTFLAETLFQPAELNGRVVLDAGCGQGRYSRIAAGFGARVIAVDASVSVEKAKKISQDFDIEYLQADLFQLPFQPGTFDYIYCLGVLHHTKDPSSGLKKLSIVLKEGGILSFWVYGRVGTPAEFKEAIPCRWKKFWLPLFLGLKLREFNSRLLRKVTTNLRPEVLYRISYLSVPLGKLRFINALLPISDHPNASLRVNDTFDWYAPKIQTHHSRQEILRWCEEAGLDIVAWISYGVVPKFGVRTKKR</sequence>
<dbReference type="GO" id="GO:0008757">
    <property type="term" value="F:S-adenosylmethionine-dependent methyltransferase activity"/>
    <property type="evidence" value="ECO:0007669"/>
    <property type="project" value="InterPro"/>
</dbReference>
<proteinExistence type="predicted"/>
<dbReference type="InterPro" id="IPR029063">
    <property type="entry name" value="SAM-dependent_MTases_sf"/>
</dbReference>
<accession>A0A2G9YAU2</accession>
<evidence type="ECO:0000313" key="2">
    <source>
        <dbReference type="EMBL" id="PIP16337.1"/>
    </source>
</evidence>
<dbReference type="InterPro" id="IPR013216">
    <property type="entry name" value="Methyltransf_11"/>
</dbReference>
<evidence type="ECO:0000313" key="3">
    <source>
        <dbReference type="Proteomes" id="UP000230392"/>
    </source>
</evidence>
<comment type="caution">
    <text evidence="2">The sequence shown here is derived from an EMBL/GenBank/DDBJ whole genome shotgun (WGS) entry which is preliminary data.</text>
</comment>
<gene>
    <name evidence="2" type="ORF">COX46_02845</name>
</gene>